<evidence type="ECO:0000313" key="8">
    <source>
        <dbReference type="EMBL" id="RVW50463.1"/>
    </source>
</evidence>
<keyword evidence="3" id="KW-0812">Transmembrane</keyword>
<proteinExistence type="inferred from homology"/>
<dbReference type="EMBL" id="QGNW01001197">
    <property type="protein sequence ID" value="RVW50463.1"/>
    <property type="molecule type" value="Genomic_DNA"/>
</dbReference>
<comment type="similarity">
    <text evidence="2 7">Belongs to the cytochrome P450 family.</text>
</comment>
<name>A0A438ERV9_VITVI</name>
<keyword evidence="6 7" id="KW-0349">Heme</keyword>
<dbReference type="InterPro" id="IPR036396">
    <property type="entry name" value="Cyt_P450_sf"/>
</dbReference>
<dbReference type="PANTHER" id="PTHR47283">
    <property type="entry name" value="ENT-KAURENE OXIDASE, CHLOROPLASTIC"/>
    <property type="match status" value="1"/>
</dbReference>
<evidence type="ECO:0000313" key="9">
    <source>
        <dbReference type="Proteomes" id="UP000288805"/>
    </source>
</evidence>
<gene>
    <name evidence="8" type="primary">KO_0</name>
    <name evidence="8" type="ORF">CK203_086848</name>
</gene>
<dbReference type="InterPro" id="IPR002401">
    <property type="entry name" value="Cyt_P450_E_grp-I"/>
</dbReference>
<dbReference type="InterPro" id="IPR044225">
    <property type="entry name" value="KO_chloroplastic"/>
</dbReference>
<keyword evidence="4" id="KW-1133">Transmembrane helix</keyword>
<dbReference type="GO" id="GO:0052615">
    <property type="term" value="F:ent-kaurene oxidase activity"/>
    <property type="evidence" value="ECO:0007669"/>
    <property type="project" value="InterPro"/>
</dbReference>
<dbReference type="SUPFAM" id="SSF48264">
    <property type="entry name" value="Cytochrome P450"/>
    <property type="match status" value="1"/>
</dbReference>
<dbReference type="GO" id="GO:0016020">
    <property type="term" value="C:membrane"/>
    <property type="evidence" value="ECO:0007669"/>
    <property type="project" value="UniProtKB-SubCell"/>
</dbReference>
<evidence type="ECO:0000256" key="4">
    <source>
        <dbReference type="ARBA" id="ARBA00022989"/>
    </source>
</evidence>
<evidence type="ECO:0000256" key="1">
    <source>
        <dbReference type="ARBA" id="ARBA00004167"/>
    </source>
</evidence>
<evidence type="ECO:0000256" key="5">
    <source>
        <dbReference type="ARBA" id="ARBA00023136"/>
    </source>
</evidence>
<dbReference type="PRINTS" id="PR00463">
    <property type="entry name" value="EP450I"/>
</dbReference>
<dbReference type="GO" id="GO:0020037">
    <property type="term" value="F:heme binding"/>
    <property type="evidence" value="ECO:0007669"/>
    <property type="project" value="InterPro"/>
</dbReference>
<dbReference type="GO" id="GO:0009686">
    <property type="term" value="P:gibberellin biosynthetic process"/>
    <property type="evidence" value="ECO:0007669"/>
    <property type="project" value="InterPro"/>
</dbReference>
<keyword evidence="7" id="KW-0560">Oxidoreductase</keyword>
<dbReference type="PANTHER" id="PTHR47283:SF1">
    <property type="entry name" value="ENT-KAURENE OXIDASE, CHLOROPLASTIC"/>
    <property type="match status" value="1"/>
</dbReference>
<comment type="subcellular location">
    <subcellularLocation>
        <location evidence="1">Membrane</location>
        <topology evidence="1">Single-pass membrane protein</topology>
    </subcellularLocation>
</comment>
<keyword evidence="5" id="KW-0472">Membrane</keyword>
<comment type="cofactor">
    <cofactor evidence="6">
        <name>heme</name>
        <dbReference type="ChEBI" id="CHEBI:30413"/>
    </cofactor>
</comment>
<dbReference type="InterPro" id="IPR001128">
    <property type="entry name" value="Cyt_P450"/>
</dbReference>
<protein>
    <submittedName>
        <fullName evidence="8">Ent-kaurene oxidase, chloroplastic</fullName>
    </submittedName>
</protein>
<keyword evidence="7" id="KW-0503">Monooxygenase</keyword>
<evidence type="ECO:0000256" key="6">
    <source>
        <dbReference type="PIRSR" id="PIRSR602401-1"/>
    </source>
</evidence>
<reference evidence="8 9" key="1">
    <citation type="journal article" date="2018" name="PLoS Genet.">
        <title>Population sequencing reveals clonal diversity and ancestral inbreeding in the grapevine cultivar Chardonnay.</title>
        <authorList>
            <person name="Roach M.J."/>
            <person name="Johnson D.L."/>
            <person name="Bohlmann J."/>
            <person name="van Vuuren H.J."/>
            <person name="Jones S.J."/>
            <person name="Pretorius I.S."/>
            <person name="Schmidt S.A."/>
            <person name="Borneman A.R."/>
        </authorList>
    </citation>
    <scope>NUCLEOTIDE SEQUENCE [LARGE SCALE GENOMIC DNA]</scope>
    <source>
        <strain evidence="9">cv. Chardonnay</strain>
        <tissue evidence="8">Leaf</tissue>
    </source>
</reference>
<dbReference type="InterPro" id="IPR017972">
    <property type="entry name" value="Cyt_P450_CS"/>
</dbReference>
<dbReference type="Gene3D" id="1.10.630.10">
    <property type="entry name" value="Cytochrome P450"/>
    <property type="match status" value="1"/>
</dbReference>
<dbReference type="GO" id="GO:0010241">
    <property type="term" value="P:ent-kaurene oxidation to kaurenoic acid"/>
    <property type="evidence" value="ECO:0007669"/>
    <property type="project" value="InterPro"/>
</dbReference>
<evidence type="ECO:0000256" key="3">
    <source>
        <dbReference type="ARBA" id="ARBA00022692"/>
    </source>
</evidence>
<dbReference type="Pfam" id="PF00067">
    <property type="entry name" value="p450"/>
    <property type="match status" value="2"/>
</dbReference>
<evidence type="ECO:0000256" key="2">
    <source>
        <dbReference type="ARBA" id="ARBA00010617"/>
    </source>
</evidence>
<sequence>MEGLNPVVVSGNGDQVLIHLNKEVINALKILTFDKCMVATSDYNDFHKMVKGFILRNVLGAPAQKRHRCHRDTLIENISKYLHAHVKTSPLEPVVLKKIFESEIFGLALKQALGKDIESIYVEELGTTLSREEIFAVLVVDPMAGAIEVDWRDFFPYLSWIPNKSMEMKIQRMDFRRGALMKALIGEQKKRIGSGEQQHSGEQIAMLIWETIIEISDTTLVTSEWAMYELAKDPNRQEILYREIRKFVAPIRKYSPAPIVPVRYAHEDTQLGGYHIPAGSQIAINIYGCNMNKKQWENPEEWKPERFLDEKYDLMDLHKTMAFGGGKRVCAGALQAMLIACTSIGRFVQEFEWKLMGGEEENVDTVALTSQKLHPMQAIIKARE</sequence>
<comment type="caution">
    <text evidence="8">The sequence shown here is derived from an EMBL/GenBank/DDBJ whole genome shotgun (WGS) entry which is preliminary data.</text>
</comment>
<keyword evidence="6 7" id="KW-0479">Metal-binding</keyword>
<feature type="binding site" description="axial binding residue" evidence="6">
    <location>
        <position position="330"/>
    </location>
    <ligand>
        <name>heme</name>
        <dbReference type="ChEBI" id="CHEBI:30413"/>
    </ligand>
    <ligandPart>
        <name>Fe</name>
        <dbReference type="ChEBI" id="CHEBI:18248"/>
    </ligandPart>
</feature>
<organism evidence="8 9">
    <name type="scientific">Vitis vinifera</name>
    <name type="common">Grape</name>
    <dbReference type="NCBI Taxonomy" id="29760"/>
    <lineage>
        <taxon>Eukaryota</taxon>
        <taxon>Viridiplantae</taxon>
        <taxon>Streptophyta</taxon>
        <taxon>Embryophyta</taxon>
        <taxon>Tracheophyta</taxon>
        <taxon>Spermatophyta</taxon>
        <taxon>Magnoliopsida</taxon>
        <taxon>eudicotyledons</taxon>
        <taxon>Gunneridae</taxon>
        <taxon>Pentapetalae</taxon>
        <taxon>rosids</taxon>
        <taxon>Vitales</taxon>
        <taxon>Vitaceae</taxon>
        <taxon>Viteae</taxon>
        <taxon>Vitis</taxon>
    </lineage>
</organism>
<accession>A0A438ERV9</accession>
<keyword evidence="6 7" id="KW-0408">Iron</keyword>
<evidence type="ECO:0000256" key="7">
    <source>
        <dbReference type="RuleBase" id="RU000461"/>
    </source>
</evidence>
<dbReference type="AlphaFoldDB" id="A0A438ERV9"/>
<dbReference type="Proteomes" id="UP000288805">
    <property type="component" value="Unassembled WGS sequence"/>
</dbReference>
<dbReference type="PROSITE" id="PS00086">
    <property type="entry name" value="CYTOCHROME_P450"/>
    <property type="match status" value="1"/>
</dbReference>
<dbReference type="GO" id="GO:0005506">
    <property type="term" value="F:iron ion binding"/>
    <property type="evidence" value="ECO:0007669"/>
    <property type="project" value="InterPro"/>
</dbReference>